<accession>A0A8X7Q5S5</accession>
<protein>
    <submittedName>
        <fullName evidence="2">Uncharacterized protein</fullName>
    </submittedName>
</protein>
<comment type="caution">
    <text evidence="2">The sequence shown here is derived from an EMBL/GenBank/DDBJ whole genome shotgun (WGS) entry which is preliminary data.</text>
</comment>
<sequence>MTSESATSTAIPPQHSDHHPPNPINFAPSSPQTTMNVVANSNGVAFDEIDEEPSCFKFLDSKEYADKYKRYESEFKQWVLAKHIYPNAVNLYEGRTTIDAETILSSKWPCTRFYADPCISFAEEEEESVASPTAEITPVGLVPNGDLVSEKKSC</sequence>
<evidence type="ECO:0000256" key="1">
    <source>
        <dbReference type="SAM" id="MobiDB-lite"/>
    </source>
</evidence>
<dbReference type="EMBL" id="JAAMPC010000014">
    <property type="protein sequence ID" value="KAG2263588.1"/>
    <property type="molecule type" value="Genomic_DNA"/>
</dbReference>
<dbReference type="Proteomes" id="UP000886595">
    <property type="component" value="Unassembled WGS sequence"/>
</dbReference>
<feature type="region of interest" description="Disordered" evidence="1">
    <location>
        <begin position="1"/>
        <end position="25"/>
    </location>
</feature>
<proteinExistence type="predicted"/>
<evidence type="ECO:0000313" key="3">
    <source>
        <dbReference type="Proteomes" id="UP000886595"/>
    </source>
</evidence>
<dbReference type="OrthoDB" id="1669448at2759"/>
<dbReference type="PANTHER" id="PTHR36078">
    <property type="entry name" value="BNACNNG21220D PROTEIN"/>
    <property type="match status" value="1"/>
</dbReference>
<gene>
    <name evidence="2" type="ORF">Bca52824_070667</name>
</gene>
<reference evidence="2 3" key="1">
    <citation type="submission" date="2020-02" db="EMBL/GenBank/DDBJ databases">
        <authorList>
            <person name="Ma Q."/>
            <person name="Huang Y."/>
            <person name="Song X."/>
            <person name="Pei D."/>
        </authorList>
    </citation>
    <scope>NUCLEOTIDE SEQUENCE [LARGE SCALE GENOMIC DNA]</scope>
    <source>
        <strain evidence="2">Sxm20200214</strain>
        <tissue evidence="2">Leaf</tissue>
    </source>
</reference>
<keyword evidence="3" id="KW-1185">Reference proteome</keyword>
<dbReference type="AlphaFoldDB" id="A0A8X7Q5S5"/>
<evidence type="ECO:0000313" key="2">
    <source>
        <dbReference type="EMBL" id="KAG2263588.1"/>
    </source>
</evidence>
<organism evidence="2 3">
    <name type="scientific">Brassica carinata</name>
    <name type="common">Ethiopian mustard</name>
    <name type="synonym">Abyssinian cabbage</name>
    <dbReference type="NCBI Taxonomy" id="52824"/>
    <lineage>
        <taxon>Eukaryota</taxon>
        <taxon>Viridiplantae</taxon>
        <taxon>Streptophyta</taxon>
        <taxon>Embryophyta</taxon>
        <taxon>Tracheophyta</taxon>
        <taxon>Spermatophyta</taxon>
        <taxon>Magnoliopsida</taxon>
        <taxon>eudicotyledons</taxon>
        <taxon>Gunneridae</taxon>
        <taxon>Pentapetalae</taxon>
        <taxon>rosids</taxon>
        <taxon>malvids</taxon>
        <taxon>Brassicales</taxon>
        <taxon>Brassicaceae</taxon>
        <taxon>Brassiceae</taxon>
        <taxon>Brassica</taxon>
    </lineage>
</organism>
<name>A0A8X7Q5S5_BRACI</name>
<dbReference type="PANTHER" id="PTHR36078:SF2">
    <property type="entry name" value="OS09G0473966 PROTEIN"/>
    <property type="match status" value="1"/>
</dbReference>
<feature type="compositionally biased region" description="Polar residues" evidence="1">
    <location>
        <begin position="1"/>
        <end position="11"/>
    </location>
</feature>